<accession>A0A4U7J925</accession>
<dbReference type="Proteomes" id="UP000306409">
    <property type="component" value="Chromosome"/>
</dbReference>
<dbReference type="GO" id="GO:0005198">
    <property type="term" value="F:structural molecule activity"/>
    <property type="evidence" value="ECO:0007669"/>
    <property type="project" value="InterPro"/>
</dbReference>
<dbReference type="RefSeq" id="WP_137699037.1">
    <property type="nucleotide sequence ID" value="NZ_CP061336.1"/>
</dbReference>
<name>A0A4U7J925_9FIRM</name>
<dbReference type="OrthoDB" id="9770450at2"/>
<organism evidence="2 3">
    <name type="scientific">Ruminiclostridium herbifermentans</name>
    <dbReference type="NCBI Taxonomy" id="2488810"/>
    <lineage>
        <taxon>Bacteria</taxon>
        <taxon>Bacillati</taxon>
        <taxon>Bacillota</taxon>
        <taxon>Clostridia</taxon>
        <taxon>Eubacteriales</taxon>
        <taxon>Oscillospiraceae</taxon>
        <taxon>Ruminiclostridium</taxon>
    </lineage>
</organism>
<reference evidence="2 3" key="1">
    <citation type="submission" date="2020-09" db="EMBL/GenBank/DDBJ databases">
        <title>Characterization and genome sequencing of Ruminiclostridium sp. nov. MA18.</title>
        <authorList>
            <person name="Rettenmaier R."/>
            <person name="Kowollik M.-L."/>
            <person name="Liebl W."/>
            <person name="Zverlov V."/>
        </authorList>
    </citation>
    <scope>NUCLEOTIDE SEQUENCE [LARGE SCALE GENOMIC DNA]</scope>
    <source>
        <strain evidence="2 3">MA18</strain>
    </source>
</reference>
<proteinExistence type="predicted"/>
<gene>
    <name evidence="2" type="ORF">EHE19_001545</name>
</gene>
<protein>
    <submittedName>
        <fullName evidence="2">Phage portal protein</fullName>
    </submittedName>
</protein>
<evidence type="ECO:0000256" key="1">
    <source>
        <dbReference type="SAM" id="MobiDB-lite"/>
    </source>
</evidence>
<dbReference type="NCBIfam" id="TIGR01539">
    <property type="entry name" value="portal_lambda"/>
    <property type="match status" value="1"/>
</dbReference>
<feature type="region of interest" description="Disordered" evidence="1">
    <location>
        <begin position="477"/>
        <end position="534"/>
    </location>
</feature>
<sequence length="609" mass="68587">MNFIDKTIAAFSPSWAYKRGEWREALKHRFYDSGSNDRLNHGWTAVNTMAEQTDQGSRDIIRARARDLERNSDISESIIGAFERNVIGTGMQVQAKVLKPDGSDNDELNTQIEELWKEWCKARNCDVTGTQTFLEMQQMAIRRLIVDGAVIFIKAYTSDGIVPFSLQAREIDELDTSMSNASGVGGNKIISGIELNRYNKPVAYWFKKYTPEGFWNGETERIEAKNVIYAWKKTRPSQIREISSMSKTIRRVRDVNEFVEAISVKERILACLSVFITKVSPGTGIGRGTNSIDSKSGYKSKTISPGMIQELQPGETVSAVNPSGQSSNAKDFISTQQRLAGSGQGLSYEAVSRDMSQVNYSSARQGLLEDQRSYAMWQQFIIDHICDEVYTEFLISAVLSKQLDIKDFWQNKKKYMRHEWVSPGWSWIDPLKEVKANETALNTGQDTLARICAERGQDWRDVLKQRAAEEAYKKELALKQSNADNNSESEKEKENKIEKNLAKEDDNKSNSQSKIESEKTEEANEDKPKETTEKEEIILNGAQISSLLEIVQAVNNNTLTYDSAVALIVYSFPFTEEQAKEILGIKKDGGGNSAKNEETETGASNEEDS</sequence>
<evidence type="ECO:0000313" key="2">
    <source>
        <dbReference type="EMBL" id="QNU67255.1"/>
    </source>
</evidence>
<dbReference type="EMBL" id="CP061336">
    <property type="protein sequence ID" value="QNU67255.1"/>
    <property type="molecule type" value="Genomic_DNA"/>
</dbReference>
<feature type="compositionally biased region" description="Basic and acidic residues" evidence="1">
    <location>
        <begin position="488"/>
        <end position="508"/>
    </location>
</feature>
<dbReference type="Pfam" id="PF05136">
    <property type="entry name" value="Phage_portal_2"/>
    <property type="match status" value="1"/>
</dbReference>
<dbReference type="KEGG" id="rher:EHE19_001545"/>
<keyword evidence="3" id="KW-1185">Reference proteome</keyword>
<evidence type="ECO:0000313" key="3">
    <source>
        <dbReference type="Proteomes" id="UP000306409"/>
    </source>
</evidence>
<dbReference type="AlphaFoldDB" id="A0A4U7J925"/>
<dbReference type="InterPro" id="IPR006429">
    <property type="entry name" value="Phage_lambda_portal"/>
</dbReference>
<dbReference type="GO" id="GO:0019068">
    <property type="term" value="P:virion assembly"/>
    <property type="evidence" value="ECO:0007669"/>
    <property type="project" value="InterPro"/>
</dbReference>
<feature type="region of interest" description="Disordered" evidence="1">
    <location>
        <begin position="586"/>
        <end position="609"/>
    </location>
</feature>
<feature type="compositionally biased region" description="Basic and acidic residues" evidence="1">
    <location>
        <begin position="515"/>
        <end position="534"/>
    </location>
</feature>